<organism evidence="2">
    <name type="scientific">freshwater metagenome</name>
    <dbReference type="NCBI Taxonomy" id="449393"/>
    <lineage>
        <taxon>unclassified sequences</taxon>
        <taxon>metagenomes</taxon>
        <taxon>ecological metagenomes</taxon>
    </lineage>
</organism>
<reference evidence="2" key="1">
    <citation type="submission" date="2020-05" db="EMBL/GenBank/DDBJ databases">
        <authorList>
            <person name="Chiriac C."/>
            <person name="Salcher M."/>
            <person name="Ghai R."/>
            <person name="Kavagutti S V."/>
        </authorList>
    </citation>
    <scope>NUCLEOTIDE SEQUENCE</scope>
</reference>
<evidence type="ECO:0000313" key="2">
    <source>
        <dbReference type="EMBL" id="CAB4556005.1"/>
    </source>
</evidence>
<accession>A0A6J6CXZ6</accession>
<proteinExistence type="predicted"/>
<dbReference type="SUPFAM" id="SSF111126">
    <property type="entry name" value="Ligand-binding domain in the NO signalling and Golgi transport"/>
    <property type="match status" value="1"/>
</dbReference>
<dbReference type="Pfam" id="PF07700">
    <property type="entry name" value="HNOB"/>
    <property type="match status" value="1"/>
</dbReference>
<gene>
    <name evidence="2" type="ORF">UFOPK1493_01408</name>
</gene>
<dbReference type="EMBL" id="CAEZSR010000041">
    <property type="protein sequence ID" value="CAB4556005.1"/>
    <property type="molecule type" value="Genomic_DNA"/>
</dbReference>
<dbReference type="InterPro" id="IPR038158">
    <property type="entry name" value="H-NOX_domain_sf"/>
</dbReference>
<dbReference type="InterPro" id="IPR024096">
    <property type="entry name" value="NO_sig/Golgi_transp_ligand-bd"/>
</dbReference>
<dbReference type="AlphaFoldDB" id="A0A6J6CXZ6"/>
<protein>
    <submittedName>
        <fullName evidence="2">Unannotated protein</fullName>
    </submittedName>
</protein>
<sequence>MKGVVFTEFLGLVEEAFSADMVDDLIDATSPPSGGAYTAVGTYDHAEIVAMVVALSARSGIAVPDLLATFGRHLAGRFHELYPVFFERASDIFSFLSSIDDVIHAEVRKLYPDAALPQFEDRMLDDDVMELVYRSPRRMDDLAVGLIERCAEIFGEWVAVERSARPDGAVAFVVRRVAEPASA</sequence>
<dbReference type="Gene3D" id="3.90.1520.10">
    <property type="entry name" value="H-NOX domain"/>
    <property type="match status" value="1"/>
</dbReference>
<dbReference type="GO" id="GO:0020037">
    <property type="term" value="F:heme binding"/>
    <property type="evidence" value="ECO:0007669"/>
    <property type="project" value="InterPro"/>
</dbReference>
<evidence type="ECO:0000259" key="1">
    <source>
        <dbReference type="Pfam" id="PF07700"/>
    </source>
</evidence>
<dbReference type="InterPro" id="IPR011644">
    <property type="entry name" value="Heme_NO-bd"/>
</dbReference>
<name>A0A6J6CXZ6_9ZZZZ</name>
<feature type="domain" description="Heme NO-binding" evidence="1">
    <location>
        <begin position="2"/>
        <end position="161"/>
    </location>
</feature>